<dbReference type="STRING" id="7739.C3Y4Y6"/>
<dbReference type="GO" id="GO:0005737">
    <property type="term" value="C:cytoplasm"/>
    <property type="evidence" value="ECO:0007669"/>
    <property type="project" value="UniProtKB-SubCell"/>
</dbReference>
<evidence type="ECO:0000259" key="7">
    <source>
        <dbReference type="Pfam" id="PF21138"/>
    </source>
</evidence>
<dbReference type="Pfam" id="PF21138">
    <property type="entry name" value="SMUBP-2_HCS1_1B"/>
    <property type="match status" value="1"/>
</dbReference>
<dbReference type="InterPro" id="IPR048761">
    <property type="entry name" value="SMUBP-2_HCS1_1B"/>
</dbReference>
<dbReference type="EC" id="3.6.4.12" evidence="3"/>
<organism>
    <name type="scientific">Branchiostoma floridae</name>
    <name type="common">Florida lancelet</name>
    <name type="synonym">Amphioxus</name>
    <dbReference type="NCBI Taxonomy" id="7739"/>
    <lineage>
        <taxon>Eukaryota</taxon>
        <taxon>Metazoa</taxon>
        <taxon>Chordata</taxon>
        <taxon>Cephalochordata</taxon>
        <taxon>Leptocardii</taxon>
        <taxon>Amphioxiformes</taxon>
        <taxon>Branchiostomatidae</taxon>
        <taxon>Branchiostoma</taxon>
    </lineage>
</organism>
<proteinExistence type="predicted"/>
<dbReference type="InterPro" id="IPR050534">
    <property type="entry name" value="Coronavir_polyprotein_1ab"/>
</dbReference>
<accession>C3Y4Y6</accession>
<evidence type="ECO:0000256" key="4">
    <source>
        <dbReference type="ARBA" id="ARBA00022490"/>
    </source>
</evidence>
<reference evidence="8" key="1">
    <citation type="journal article" date="2008" name="Nature">
        <title>The amphioxus genome and the evolution of the chordate karyotype.</title>
        <authorList>
            <consortium name="US DOE Joint Genome Institute (JGI-PGF)"/>
            <person name="Putnam N.H."/>
            <person name="Butts T."/>
            <person name="Ferrier D.E.K."/>
            <person name="Furlong R.F."/>
            <person name="Hellsten U."/>
            <person name="Kawashima T."/>
            <person name="Robinson-Rechavi M."/>
            <person name="Shoguchi E."/>
            <person name="Terry A."/>
            <person name="Yu J.-K."/>
            <person name="Benito-Gutierrez E.L."/>
            <person name="Dubchak I."/>
            <person name="Garcia-Fernandez J."/>
            <person name="Gibson-Brown J.J."/>
            <person name="Grigoriev I.V."/>
            <person name="Horton A.C."/>
            <person name="de Jong P.J."/>
            <person name="Jurka J."/>
            <person name="Kapitonov V.V."/>
            <person name="Kohara Y."/>
            <person name="Kuroki Y."/>
            <person name="Lindquist E."/>
            <person name="Lucas S."/>
            <person name="Osoegawa K."/>
            <person name="Pennacchio L.A."/>
            <person name="Salamov A.A."/>
            <person name="Satou Y."/>
            <person name="Sauka-Spengler T."/>
            <person name="Schmutz J."/>
            <person name="Shin-I T."/>
            <person name="Toyoda A."/>
            <person name="Bronner-Fraser M."/>
            <person name="Fujiyama A."/>
            <person name="Holland L.Z."/>
            <person name="Holland P.W.H."/>
            <person name="Satoh N."/>
            <person name="Rokhsar D.S."/>
        </authorList>
    </citation>
    <scope>NUCLEOTIDE SEQUENCE [LARGE SCALE GENOMIC DNA]</scope>
    <source>
        <strain evidence="8">S238N-H82</strain>
        <tissue evidence="8">Testes</tissue>
    </source>
</reference>
<dbReference type="GO" id="GO:0005634">
    <property type="term" value="C:nucleus"/>
    <property type="evidence" value="ECO:0007669"/>
    <property type="project" value="UniProtKB-SubCell"/>
</dbReference>
<evidence type="ECO:0000256" key="5">
    <source>
        <dbReference type="ARBA" id="ARBA00023242"/>
    </source>
</evidence>
<dbReference type="SUPFAM" id="SSF52540">
    <property type="entry name" value="P-loop containing nucleoside triphosphate hydrolases"/>
    <property type="match status" value="1"/>
</dbReference>
<feature type="domain" description="Helicase SMUBP-2/HCS1 1B" evidence="7">
    <location>
        <begin position="7"/>
        <end position="83"/>
    </location>
</feature>
<dbReference type="Gene3D" id="2.40.30.270">
    <property type="match status" value="1"/>
</dbReference>
<sequence length="221" mass="24774">MAVQKFVKKTLRLLELERQAEIEETRLLQDQVSPKELQRRGVCLLKLGVAEQSVGLYGRSLLTLRPGHAGGARELPSHTFTPGRFGKGKVKSIGSVFLPENRGKHRKTHEGVYNLLKYSIALKDLETYEHTCSSHLVQVLFGEAELSSPLTQLTFPDTIDWCNPSLNESQREAVQFALRQREVAVIHGPPGTGKTTAVVEIITQAVKQKLKVKNCYICCYY</sequence>
<dbReference type="PANTHER" id="PTHR43788:SF8">
    <property type="entry name" value="DNA-BINDING PROTEIN SMUBP-2"/>
    <property type="match status" value="1"/>
</dbReference>
<feature type="domain" description="DNA2/NAM7 helicase helicase" evidence="6">
    <location>
        <begin position="166"/>
        <end position="209"/>
    </location>
</feature>
<keyword evidence="5" id="KW-0539">Nucleus</keyword>
<gene>
    <name evidence="8" type="ORF">BRAFLDRAFT_255503</name>
</gene>
<dbReference type="AlphaFoldDB" id="C3Y4Y6"/>
<dbReference type="EMBL" id="GG666486">
    <property type="protein sequence ID" value="EEN64793.1"/>
    <property type="molecule type" value="Genomic_DNA"/>
</dbReference>
<comment type="subcellular location">
    <subcellularLocation>
        <location evidence="2">Cytoplasm</location>
    </subcellularLocation>
    <subcellularLocation>
        <location evidence="1">Nucleus</location>
    </subcellularLocation>
</comment>
<dbReference type="eggNOG" id="KOG1803">
    <property type="taxonomic scope" value="Eukaryota"/>
</dbReference>
<keyword evidence="4" id="KW-0963">Cytoplasm</keyword>
<name>C3Y4Y6_BRAFL</name>
<dbReference type="PANTHER" id="PTHR43788">
    <property type="entry name" value="DNA2/NAM7 HELICASE FAMILY MEMBER"/>
    <property type="match status" value="1"/>
</dbReference>
<dbReference type="Pfam" id="PF13086">
    <property type="entry name" value="AAA_11"/>
    <property type="match status" value="1"/>
</dbReference>
<dbReference type="InParanoid" id="C3Y4Y6"/>
<evidence type="ECO:0000256" key="2">
    <source>
        <dbReference type="ARBA" id="ARBA00004496"/>
    </source>
</evidence>
<dbReference type="GO" id="GO:0003678">
    <property type="term" value="F:DNA helicase activity"/>
    <property type="evidence" value="ECO:0007669"/>
    <property type="project" value="UniProtKB-EC"/>
</dbReference>
<dbReference type="Gene3D" id="3.40.50.300">
    <property type="entry name" value="P-loop containing nucleotide triphosphate hydrolases"/>
    <property type="match status" value="1"/>
</dbReference>
<evidence type="ECO:0000313" key="8">
    <source>
        <dbReference type="EMBL" id="EEN64793.1"/>
    </source>
</evidence>
<evidence type="ECO:0000259" key="6">
    <source>
        <dbReference type="Pfam" id="PF13086"/>
    </source>
</evidence>
<dbReference type="InterPro" id="IPR041677">
    <property type="entry name" value="DNA2/NAM7_AAA_11"/>
</dbReference>
<protein>
    <recommendedName>
        <fullName evidence="3">DNA helicase</fullName>
        <ecNumber evidence="3">3.6.4.12</ecNumber>
    </recommendedName>
</protein>
<dbReference type="GO" id="GO:0003723">
    <property type="term" value="F:RNA binding"/>
    <property type="evidence" value="ECO:0007669"/>
    <property type="project" value="InterPro"/>
</dbReference>
<dbReference type="InterPro" id="IPR027417">
    <property type="entry name" value="P-loop_NTPase"/>
</dbReference>
<evidence type="ECO:0000256" key="1">
    <source>
        <dbReference type="ARBA" id="ARBA00004123"/>
    </source>
</evidence>
<evidence type="ECO:0000256" key="3">
    <source>
        <dbReference type="ARBA" id="ARBA00012551"/>
    </source>
</evidence>